<dbReference type="InterPro" id="IPR016161">
    <property type="entry name" value="Ald_DH/histidinol_DH"/>
</dbReference>
<dbReference type="GO" id="GO:0010133">
    <property type="term" value="P:L-proline catabolic process to L-glutamate"/>
    <property type="evidence" value="ECO:0007669"/>
    <property type="project" value="InterPro"/>
</dbReference>
<evidence type="ECO:0000259" key="8">
    <source>
        <dbReference type="Pfam" id="PF01619"/>
    </source>
</evidence>
<dbReference type="InterPro" id="IPR015590">
    <property type="entry name" value="Aldehyde_DH_dom"/>
</dbReference>
<comment type="pathway">
    <text evidence="1">Amino-acid degradation; L-proline degradation into L-glutamate; L-glutamate from L-proline: step 2/2.</text>
</comment>
<dbReference type="PIRSF" id="PIRSF000197">
    <property type="entry name" value="Bifunct_PutA"/>
    <property type="match status" value="1"/>
</dbReference>
<dbReference type="Proteomes" id="UP000192359">
    <property type="component" value="Unassembled WGS sequence"/>
</dbReference>
<dbReference type="SUPFAM" id="SSF51730">
    <property type="entry name" value="FAD-linked oxidoreductase"/>
    <property type="match status" value="1"/>
</dbReference>
<dbReference type="AlphaFoldDB" id="A0A1Y1RQ07"/>
<feature type="active site" evidence="6">
    <location>
        <position position="750"/>
    </location>
</feature>
<sequence>MAQPFSDPHHQQLAEQAVNLVADWVKAAQSVPSDPAAEKLAGVLKDPNGLDFTVGFVDGVVRPEDQQVAGQNLSRIAPIVPSFLPWYMKSAVGLGGKLAAKASWPTVPVARAVLRQMVGHLIVDARDEKLGPAIKHLTSTGNKLNINLLGEAVLGDREAERRLSETKRLLTRDDVDYVSIKVSSVSGPHSHWAFEEVVDEAVRRLTPLYELAANSPAKKFINLDMEEYKDLDMTIEVFTKILDQPHLKNLEAGIVLQAYLPDTLAAMQHLQEWAATRVADGGAPIKVRLVKGANLSMEKVEAAVHGWPLTTCDSKQDSDTNYKRILNYALTPEHTKNIRLGVAGHNLFDVAFALLLAEDRGVEKDIEFEMLIGMASQQAEVIRRRVGHLLLYTPVVRPEEFDVAISYLVRRLEENASSENFMSAVFDLDSSPELFEREKNRFLRSLEAVTDEVQPAQRTQNRLEETAETVFKPASGRFENTPDTDPALAANREWGRAILERSKNTQIGIEALAANELGSVEDAEALVAQTASAGESWGARPAAERAEILRQVAVNLAVRRADFMEIMAHEAGKTLEQGDIEVSEAVDFAYYYAMLAERLNSVDGAAHHPVKLTLVVPPWNFPTAIPVGGVIAALAAGSGVIFKPASNTARVGALIAEVLWEAGVPRDVLRLVKVTNRDAGSRMIAHPAVDRLILTGGYETAEMFRSWRKDLPLFGETSGKNSIIVTPNADFDLAVKDIVYSAFGHAGQKCSAASTVILVGSVGESKRFYNQLVDAVKSLYVAHPQDIESEMGPVIEKPEGKLKRGLTTLGDGETWIIKPEQLDETGRLWSPGVRAGVKPGSEYHLTEYFGPILGIMKATTLEEAIELQNATDYGLTAGLHSLDSQELELWLSKVQAGNLYANRGITGAIVQRQPFGGWKKSTVGSGTKAGGPNYLVALSDWSSAEATASTAPSNPSVRALLAALREPTATQDGSLDMLTRSASSDAEAWASEFGVGHDPSQLGVERNILRYLPTTVQVRLDESGDRDRALRVLLAGLAAGATIEFTTGQSIPVAVAGALRSAGVTVLEQSDETYRASLATIAKTPSKQLEGTALEGARIRYIGDDATSIYKALGGRPDIAVYFQPVTEAGRIEMLPFIREQAVSITAHRFGNPYKYSECVI</sequence>
<dbReference type="Gene3D" id="3.20.20.220">
    <property type="match status" value="1"/>
</dbReference>
<evidence type="ECO:0000259" key="7">
    <source>
        <dbReference type="Pfam" id="PF00171"/>
    </source>
</evidence>
<evidence type="ECO:0000313" key="9">
    <source>
        <dbReference type="EMBL" id="ORC18939.1"/>
    </source>
</evidence>
<dbReference type="Pfam" id="PF00171">
    <property type="entry name" value="Aldedh"/>
    <property type="match status" value="1"/>
</dbReference>
<dbReference type="InterPro" id="IPR025703">
    <property type="entry name" value="Bifunct_PutA"/>
</dbReference>
<feature type="active site" evidence="6">
    <location>
        <position position="716"/>
    </location>
</feature>
<comment type="caution">
    <text evidence="9">The sequence shown here is derived from an EMBL/GenBank/DDBJ whole genome shotgun (WGS) entry which is preliminary data.</text>
</comment>
<dbReference type="InterPro" id="IPR050485">
    <property type="entry name" value="Proline_metab_enzyme"/>
</dbReference>
<accession>A0A1Y1RQ07</accession>
<organism evidence="9 10">
    <name type="scientific">Rothia nasimurium</name>
    <dbReference type="NCBI Taxonomy" id="85336"/>
    <lineage>
        <taxon>Bacteria</taxon>
        <taxon>Bacillati</taxon>
        <taxon>Actinomycetota</taxon>
        <taxon>Actinomycetes</taxon>
        <taxon>Micrococcales</taxon>
        <taxon>Micrococcaceae</taxon>
        <taxon>Rothia</taxon>
    </lineage>
</organism>
<dbReference type="Pfam" id="PF01619">
    <property type="entry name" value="Pro_dh"/>
    <property type="match status" value="1"/>
</dbReference>
<dbReference type="Gene3D" id="3.40.605.10">
    <property type="entry name" value="Aldehyde Dehydrogenase, Chain A, domain 1"/>
    <property type="match status" value="1"/>
</dbReference>
<dbReference type="GO" id="GO:0003842">
    <property type="term" value="F:L-glutamate gamma-semialdehyde dehydrogenase activity"/>
    <property type="evidence" value="ECO:0007669"/>
    <property type="project" value="UniProtKB-EC"/>
</dbReference>
<evidence type="ECO:0000256" key="4">
    <source>
        <dbReference type="ARBA" id="ARBA00023027"/>
    </source>
</evidence>
<gene>
    <name evidence="9" type="ORF">A7979_02805</name>
</gene>
<name>A0A1Y1RQ07_9MICC</name>
<evidence type="ECO:0000256" key="1">
    <source>
        <dbReference type="ARBA" id="ARBA00004786"/>
    </source>
</evidence>
<keyword evidence="10" id="KW-1185">Reference proteome</keyword>
<protein>
    <recommendedName>
        <fullName evidence="2">L-glutamate gamma-semialdehyde dehydrogenase</fullName>
        <ecNumber evidence="2">1.2.1.88</ecNumber>
    </recommendedName>
</protein>
<feature type="domain" description="Aldehyde dehydrogenase" evidence="7">
    <location>
        <begin position="513"/>
        <end position="934"/>
    </location>
</feature>
<evidence type="ECO:0000256" key="2">
    <source>
        <dbReference type="ARBA" id="ARBA00012884"/>
    </source>
</evidence>
<proteinExistence type="predicted"/>
<evidence type="ECO:0000256" key="5">
    <source>
        <dbReference type="ARBA" id="ARBA00048142"/>
    </source>
</evidence>
<feature type="domain" description="Proline dehydrogenase" evidence="8">
    <location>
        <begin position="134"/>
        <end position="423"/>
    </location>
</feature>
<dbReference type="InterPro" id="IPR029041">
    <property type="entry name" value="FAD-linked_oxidoreductase-like"/>
</dbReference>
<dbReference type="EMBL" id="LXWF01000022">
    <property type="protein sequence ID" value="ORC18939.1"/>
    <property type="molecule type" value="Genomic_DNA"/>
</dbReference>
<dbReference type="EC" id="1.2.1.88" evidence="2"/>
<comment type="catalytic activity">
    <reaction evidence="5">
        <text>L-glutamate 5-semialdehyde + NAD(+) + H2O = L-glutamate + NADH + 2 H(+)</text>
        <dbReference type="Rhea" id="RHEA:30235"/>
        <dbReference type="ChEBI" id="CHEBI:15377"/>
        <dbReference type="ChEBI" id="CHEBI:15378"/>
        <dbReference type="ChEBI" id="CHEBI:29985"/>
        <dbReference type="ChEBI" id="CHEBI:57540"/>
        <dbReference type="ChEBI" id="CHEBI:57945"/>
        <dbReference type="ChEBI" id="CHEBI:58066"/>
        <dbReference type="EC" id="1.2.1.88"/>
    </reaction>
</comment>
<dbReference type="InterPro" id="IPR016162">
    <property type="entry name" value="Ald_DH_N"/>
</dbReference>
<dbReference type="Gene3D" id="3.40.309.10">
    <property type="entry name" value="Aldehyde Dehydrogenase, Chain A, domain 2"/>
    <property type="match status" value="1"/>
</dbReference>
<evidence type="ECO:0000256" key="3">
    <source>
        <dbReference type="ARBA" id="ARBA00023002"/>
    </source>
</evidence>
<dbReference type="InterPro" id="IPR016160">
    <property type="entry name" value="Ald_DH_CS_CYS"/>
</dbReference>
<keyword evidence="4" id="KW-0520">NAD</keyword>
<dbReference type="InterPro" id="IPR002872">
    <property type="entry name" value="Proline_DH_dom"/>
</dbReference>
<dbReference type="GO" id="GO:0004657">
    <property type="term" value="F:proline dehydrogenase activity"/>
    <property type="evidence" value="ECO:0007669"/>
    <property type="project" value="InterPro"/>
</dbReference>
<dbReference type="OrthoDB" id="9812625at2"/>
<reference evidence="9 10" key="1">
    <citation type="submission" date="2016-05" db="EMBL/GenBank/DDBJ databases">
        <title>Draft genome sequence of a porcine commensal Rothia nasimurium.</title>
        <authorList>
            <person name="Gaiser R.A."/>
            <person name="Van Baarlen P."/>
            <person name="Wells J.M."/>
        </authorList>
    </citation>
    <scope>NUCLEOTIDE SEQUENCE [LARGE SCALE GENOMIC DNA]</scope>
    <source>
        <strain evidence="9 10">PT-32</strain>
    </source>
</reference>
<dbReference type="PANTHER" id="PTHR42862">
    <property type="entry name" value="DELTA-1-PYRROLINE-5-CARBOXYLATE DEHYDROGENASE 1, ISOFORM A-RELATED"/>
    <property type="match status" value="1"/>
</dbReference>
<dbReference type="GO" id="GO:0003700">
    <property type="term" value="F:DNA-binding transcription factor activity"/>
    <property type="evidence" value="ECO:0007669"/>
    <property type="project" value="InterPro"/>
</dbReference>
<keyword evidence="3" id="KW-0560">Oxidoreductase</keyword>
<dbReference type="SUPFAM" id="SSF53720">
    <property type="entry name" value="ALDH-like"/>
    <property type="match status" value="1"/>
</dbReference>
<dbReference type="InterPro" id="IPR016163">
    <property type="entry name" value="Ald_DH_C"/>
</dbReference>
<dbReference type="PANTHER" id="PTHR42862:SF1">
    <property type="entry name" value="DELTA-1-PYRROLINE-5-CARBOXYLATE DEHYDROGENASE 2, ISOFORM A-RELATED"/>
    <property type="match status" value="1"/>
</dbReference>
<dbReference type="GO" id="GO:0009898">
    <property type="term" value="C:cytoplasmic side of plasma membrane"/>
    <property type="evidence" value="ECO:0007669"/>
    <property type="project" value="TreeGrafter"/>
</dbReference>
<dbReference type="RefSeq" id="WP_083091803.1">
    <property type="nucleotide sequence ID" value="NZ_LXWF01000022.1"/>
</dbReference>
<dbReference type="PROSITE" id="PS00070">
    <property type="entry name" value="ALDEHYDE_DEHYDR_CYS"/>
    <property type="match status" value="1"/>
</dbReference>
<evidence type="ECO:0000256" key="6">
    <source>
        <dbReference type="PIRSR" id="PIRSR000197-1"/>
    </source>
</evidence>
<evidence type="ECO:0000313" key="10">
    <source>
        <dbReference type="Proteomes" id="UP000192359"/>
    </source>
</evidence>